<dbReference type="RefSeq" id="XP_003171421.1">
    <property type="nucleotide sequence ID" value="XM_003171373.1"/>
</dbReference>
<sequence length="224" mass="25387">MAVITIHIVSDVICPWCYIGYRSLERAISLYQKTYPGGSKDEFEIVWKPYFIDKEPPAESEVISERMLRRSKDPKVVEANQTRLTRIGAQSNIHFNFEGRMGSSRLAHQLLHLVYLEKGSEMQCKVSEQLFRYQFELAEDISKMDVVVEAAVKAGLDEDEVADWLVSDKGIVEVEQEEKEMRATGKVGGVPHYIIGKQHLEGAVDYTEHMEAFIAAREAAASCN</sequence>
<dbReference type="PANTHER" id="PTHR13887">
    <property type="entry name" value="GLUTATHIONE S-TRANSFERASE KAPPA"/>
    <property type="match status" value="1"/>
</dbReference>
<dbReference type="EMBL" id="DS989826">
    <property type="protein sequence ID" value="EFR02967.1"/>
    <property type="molecule type" value="Genomic_DNA"/>
</dbReference>
<reference evidence="3" key="1">
    <citation type="journal article" date="2012" name="MBio">
        <title>Comparative genome analysis of Trichophyton rubrum and related dermatophytes reveals candidate genes involved in infection.</title>
        <authorList>
            <person name="Martinez D.A."/>
            <person name="Oliver B.G."/>
            <person name="Graeser Y."/>
            <person name="Goldberg J.M."/>
            <person name="Li W."/>
            <person name="Martinez-Rossi N.M."/>
            <person name="Monod M."/>
            <person name="Shelest E."/>
            <person name="Barton R.C."/>
            <person name="Birch E."/>
            <person name="Brakhage A.A."/>
            <person name="Chen Z."/>
            <person name="Gurr S.J."/>
            <person name="Heiman D."/>
            <person name="Heitman J."/>
            <person name="Kosti I."/>
            <person name="Rossi A."/>
            <person name="Saif S."/>
            <person name="Samalova M."/>
            <person name="Saunders C.W."/>
            <person name="Shea T."/>
            <person name="Summerbell R.C."/>
            <person name="Xu J."/>
            <person name="Young S."/>
            <person name="Zeng Q."/>
            <person name="Birren B.W."/>
            <person name="Cuomo C.A."/>
            <person name="White T.C."/>
        </authorList>
    </citation>
    <scope>NUCLEOTIDE SEQUENCE [LARGE SCALE GENOMIC DNA]</scope>
    <source>
        <strain evidence="3">ATCC MYA-4604 / CBS 118893</strain>
    </source>
</reference>
<dbReference type="CDD" id="cd03024">
    <property type="entry name" value="DsbA_FrnE"/>
    <property type="match status" value="1"/>
</dbReference>
<dbReference type="HOGENOM" id="CLU_069253_0_1_1"/>
<keyword evidence="3" id="KW-1185">Reference proteome</keyword>
<name>E4V030_ARTGP</name>
<dbReference type="Proteomes" id="UP000002669">
    <property type="component" value="Unassembled WGS sequence"/>
</dbReference>
<evidence type="ECO:0000313" key="3">
    <source>
        <dbReference type="Proteomes" id="UP000002669"/>
    </source>
</evidence>
<gene>
    <name evidence="2" type="ORF">MGYG_05966</name>
</gene>
<organism evidence="3">
    <name type="scientific">Arthroderma gypseum (strain ATCC MYA-4604 / CBS 118893)</name>
    <name type="common">Microsporum gypseum</name>
    <dbReference type="NCBI Taxonomy" id="535722"/>
    <lineage>
        <taxon>Eukaryota</taxon>
        <taxon>Fungi</taxon>
        <taxon>Dikarya</taxon>
        <taxon>Ascomycota</taxon>
        <taxon>Pezizomycotina</taxon>
        <taxon>Eurotiomycetes</taxon>
        <taxon>Eurotiomycetidae</taxon>
        <taxon>Onygenales</taxon>
        <taxon>Arthrodermataceae</taxon>
        <taxon>Nannizzia</taxon>
    </lineage>
</organism>
<dbReference type="Gene3D" id="3.40.30.10">
    <property type="entry name" value="Glutaredoxin"/>
    <property type="match status" value="1"/>
</dbReference>
<dbReference type="GeneID" id="10026672"/>
<dbReference type="InterPro" id="IPR036249">
    <property type="entry name" value="Thioredoxin-like_sf"/>
</dbReference>
<accession>E4V030</accession>
<dbReference type="InParanoid" id="E4V030"/>
<dbReference type="InterPro" id="IPR001853">
    <property type="entry name" value="DSBA-like_thioredoxin_dom"/>
</dbReference>
<feature type="domain" description="DSBA-like thioredoxin" evidence="1">
    <location>
        <begin position="5"/>
        <end position="206"/>
    </location>
</feature>
<dbReference type="AlphaFoldDB" id="E4V030"/>
<dbReference type="eggNOG" id="ENOG502QTH7">
    <property type="taxonomic scope" value="Eukaryota"/>
</dbReference>
<evidence type="ECO:0000313" key="2">
    <source>
        <dbReference type="EMBL" id="EFR02967.1"/>
    </source>
</evidence>
<dbReference type="Pfam" id="PF01323">
    <property type="entry name" value="DSBA"/>
    <property type="match status" value="1"/>
</dbReference>
<dbReference type="SUPFAM" id="SSF52833">
    <property type="entry name" value="Thioredoxin-like"/>
    <property type="match status" value="1"/>
</dbReference>
<evidence type="ECO:0000259" key="1">
    <source>
        <dbReference type="Pfam" id="PF01323"/>
    </source>
</evidence>
<dbReference type="GO" id="GO:0016491">
    <property type="term" value="F:oxidoreductase activity"/>
    <property type="evidence" value="ECO:0007669"/>
    <property type="project" value="InterPro"/>
</dbReference>
<dbReference type="OMA" id="TEHMEAF"/>
<proteinExistence type="predicted"/>
<protein>
    <recommendedName>
        <fullName evidence="1">DSBA-like thioredoxin domain-containing protein</fullName>
    </recommendedName>
</protein>
<dbReference type="OrthoDB" id="1930760at2759"/>
<dbReference type="VEuPathDB" id="FungiDB:MGYG_05966"/>
<dbReference type="PANTHER" id="PTHR13887:SF41">
    <property type="entry name" value="THIOREDOXIN SUPERFAMILY PROTEIN"/>
    <property type="match status" value="1"/>
</dbReference>